<evidence type="ECO:0000313" key="2">
    <source>
        <dbReference type="Proteomes" id="UP001153954"/>
    </source>
</evidence>
<dbReference type="AlphaFoldDB" id="A0AAU9UV01"/>
<dbReference type="PANTHER" id="PTHR46060:SF1">
    <property type="entry name" value="MARINER MOS1 TRANSPOSASE-LIKE PROTEIN"/>
    <property type="match status" value="1"/>
</dbReference>
<evidence type="ECO:0008006" key="3">
    <source>
        <dbReference type="Google" id="ProtNLM"/>
    </source>
</evidence>
<proteinExistence type="predicted"/>
<organism evidence="1 2">
    <name type="scientific">Euphydryas editha</name>
    <name type="common">Edith's checkerspot</name>
    <dbReference type="NCBI Taxonomy" id="104508"/>
    <lineage>
        <taxon>Eukaryota</taxon>
        <taxon>Metazoa</taxon>
        <taxon>Ecdysozoa</taxon>
        <taxon>Arthropoda</taxon>
        <taxon>Hexapoda</taxon>
        <taxon>Insecta</taxon>
        <taxon>Pterygota</taxon>
        <taxon>Neoptera</taxon>
        <taxon>Endopterygota</taxon>
        <taxon>Lepidoptera</taxon>
        <taxon>Glossata</taxon>
        <taxon>Ditrysia</taxon>
        <taxon>Papilionoidea</taxon>
        <taxon>Nymphalidae</taxon>
        <taxon>Nymphalinae</taxon>
        <taxon>Euphydryas</taxon>
    </lineage>
</organism>
<dbReference type="Proteomes" id="UP001153954">
    <property type="component" value="Unassembled WGS sequence"/>
</dbReference>
<gene>
    <name evidence="1" type="ORF">EEDITHA_LOCUS16540</name>
</gene>
<dbReference type="InterPro" id="IPR001888">
    <property type="entry name" value="Transposase_1"/>
</dbReference>
<protein>
    <recommendedName>
        <fullName evidence="3">Transposase</fullName>
    </recommendedName>
</protein>
<accession>A0AAU9UV01</accession>
<dbReference type="GO" id="GO:0003676">
    <property type="term" value="F:nucleic acid binding"/>
    <property type="evidence" value="ECO:0007669"/>
    <property type="project" value="InterPro"/>
</dbReference>
<dbReference type="Pfam" id="PF01359">
    <property type="entry name" value="Transposase_1"/>
    <property type="match status" value="1"/>
</dbReference>
<dbReference type="InterPro" id="IPR052709">
    <property type="entry name" value="Transposase-MT_Hybrid"/>
</dbReference>
<dbReference type="PANTHER" id="PTHR46060">
    <property type="entry name" value="MARINER MOS1 TRANSPOSASE-LIKE PROTEIN"/>
    <property type="match status" value="1"/>
</dbReference>
<comment type="caution">
    <text evidence="1">The sequence shown here is derived from an EMBL/GenBank/DDBJ whole genome shotgun (WGS) entry which is preliminary data.</text>
</comment>
<sequence length="92" mass="10482">MASVFWDAEGIIMMEYLENCVIITGTHYADPIIFREAIKEKRHRIMQAEVLFHQDNAPAHKAAVAKTAIQETGFKLLDHPTYLPDLTSKVKI</sequence>
<keyword evidence="2" id="KW-1185">Reference proteome</keyword>
<dbReference type="InterPro" id="IPR036397">
    <property type="entry name" value="RNaseH_sf"/>
</dbReference>
<reference evidence="1" key="1">
    <citation type="submission" date="2022-03" db="EMBL/GenBank/DDBJ databases">
        <authorList>
            <person name="Tunstrom K."/>
        </authorList>
    </citation>
    <scope>NUCLEOTIDE SEQUENCE</scope>
</reference>
<dbReference type="Gene3D" id="3.30.420.10">
    <property type="entry name" value="Ribonuclease H-like superfamily/Ribonuclease H"/>
    <property type="match status" value="1"/>
</dbReference>
<name>A0AAU9UV01_EUPED</name>
<evidence type="ECO:0000313" key="1">
    <source>
        <dbReference type="EMBL" id="CAH2101823.1"/>
    </source>
</evidence>
<dbReference type="EMBL" id="CAKOGL010000024">
    <property type="protein sequence ID" value="CAH2101823.1"/>
    <property type="molecule type" value="Genomic_DNA"/>
</dbReference>